<reference evidence="10" key="1">
    <citation type="journal article" date="2020" name="mSystems">
        <title>Genome- and Community-Level Interaction Insights into Carbon Utilization and Element Cycling Functions of Hydrothermarchaeota in Hydrothermal Sediment.</title>
        <authorList>
            <person name="Zhou Z."/>
            <person name="Liu Y."/>
            <person name="Xu W."/>
            <person name="Pan J."/>
            <person name="Luo Z.H."/>
            <person name="Li M."/>
        </authorList>
    </citation>
    <scope>NUCLEOTIDE SEQUENCE [LARGE SCALE GENOMIC DNA]</scope>
    <source>
        <strain evidence="10">SpSt-776</strain>
    </source>
</reference>
<evidence type="ECO:0000256" key="4">
    <source>
        <dbReference type="ARBA" id="ARBA00023004"/>
    </source>
</evidence>
<dbReference type="PANTHER" id="PTHR30454">
    <property type="entry name" value="4-HYDROXY-3-METHYLBUT-2-EN-1-YL DIPHOSPHATE SYNTHASE"/>
    <property type="match status" value="1"/>
</dbReference>
<dbReference type="HAMAP" id="MF_00159">
    <property type="entry name" value="IspG"/>
    <property type="match status" value="1"/>
</dbReference>
<evidence type="ECO:0000256" key="3">
    <source>
        <dbReference type="ARBA" id="ARBA00023002"/>
    </source>
</evidence>
<dbReference type="InterPro" id="IPR058579">
    <property type="entry name" value="IspG_C"/>
</dbReference>
<keyword evidence="4 7" id="KW-0408">Iron</keyword>
<dbReference type="SUPFAM" id="SSF51412">
    <property type="entry name" value="Inosine monophosphate dehydrogenase (IMPDH)"/>
    <property type="match status" value="1"/>
</dbReference>
<dbReference type="EC" id="1.17.7.3" evidence="7"/>
<evidence type="ECO:0000313" key="10">
    <source>
        <dbReference type="EMBL" id="HGB14393.1"/>
    </source>
</evidence>
<dbReference type="InterPro" id="IPR004588">
    <property type="entry name" value="IspG_bac-typ"/>
</dbReference>
<dbReference type="GO" id="GO:0019288">
    <property type="term" value="P:isopentenyl diphosphate biosynthetic process, methylerythritol 4-phosphate pathway"/>
    <property type="evidence" value="ECO:0007669"/>
    <property type="project" value="UniProtKB-UniRule"/>
</dbReference>
<sequence length="367" mass="39065">MNFAPRKLTRPIRIGPVQIGGGAPVVVQSMTNTDTREVAATLAQIERLAAAGCEVVRLAVPDQKAVRAFAEIKREAPVPLIADIHFNYRLALAALEAGADAVRINPGNLGGAAKTKAVVEACRARGVPLRLGVNAGSLEADLLEKYGAPTPQALVESALRWVQQLEDWDFFDFKISLKSSDVVATVKAYRELACRVDYPLHLGVTEAGGLIAGTVKSALGIGMLLAEGIGDTIRVSLTRDPVEEVRVAYEILRALHLRERGVELISCPTCGRCRIDLFGLAEEAERRLLKVATPLKVAIMGCVVNGPGEAREADVGIAGGRRVGALFKKGKLVRKVPEKELLSALLAEVAALTGEKVDFEEGGKADG</sequence>
<feature type="binding site" evidence="7">
    <location>
        <position position="267"/>
    </location>
    <ligand>
        <name>[4Fe-4S] cluster</name>
        <dbReference type="ChEBI" id="CHEBI:49883"/>
    </ligand>
</feature>
<keyword evidence="5 7" id="KW-0411">Iron-sulfur</keyword>
<accession>A0A7C3WLA3</accession>
<dbReference type="Gene3D" id="3.30.413.10">
    <property type="entry name" value="Sulfite Reductase Hemoprotein, domain 1"/>
    <property type="match status" value="1"/>
</dbReference>
<feature type="binding site" evidence="7">
    <location>
        <position position="302"/>
    </location>
    <ligand>
        <name>[4Fe-4S] cluster</name>
        <dbReference type="ChEBI" id="CHEBI:49883"/>
    </ligand>
</feature>
<evidence type="ECO:0000256" key="1">
    <source>
        <dbReference type="ARBA" id="ARBA00022485"/>
    </source>
</evidence>
<evidence type="ECO:0000256" key="6">
    <source>
        <dbReference type="ARBA" id="ARBA00023229"/>
    </source>
</evidence>
<dbReference type="EMBL" id="DTHB01000029">
    <property type="protein sequence ID" value="HGB14393.1"/>
    <property type="molecule type" value="Genomic_DNA"/>
</dbReference>
<feature type="binding site" evidence="7">
    <location>
        <position position="270"/>
    </location>
    <ligand>
        <name>[4Fe-4S] cluster</name>
        <dbReference type="ChEBI" id="CHEBI:49883"/>
    </ligand>
</feature>
<dbReference type="NCBIfam" id="NF001540">
    <property type="entry name" value="PRK00366.1"/>
    <property type="match status" value="1"/>
</dbReference>
<dbReference type="GO" id="GO:0016114">
    <property type="term" value="P:terpenoid biosynthetic process"/>
    <property type="evidence" value="ECO:0007669"/>
    <property type="project" value="InterPro"/>
</dbReference>
<dbReference type="InterPro" id="IPR045854">
    <property type="entry name" value="NO2/SO3_Rdtase_4Fe4S_sf"/>
</dbReference>
<dbReference type="FunFam" id="3.20.20.20:FF:000001">
    <property type="entry name" value="4-hydroxy-3-methylbut-2-en-1-yl diphosphate synthase (flavodoxin)"/>
    <property type="match status" value="1"/>
</dbReference>
<dbReference type="GO" id="GO:0005506">
    <property type="term" value="F:iron ion binding"/>
    <property type="evidence" value="ECO:0007669"/>
    <property type="project" value="InterPro"/>
</dbReference>
<dbReference type="PANTHER" id="PTHR30454:SF0">
    <property type="entry name" value="4-HYDROXY-3-METHYLBUT-2-EN-1-YL DIPHOSPHATE SYNTHASE (FERREDOXIN), CHLOROPLASTIC"/>
    <property type="match status" value="1"/>
</dbReference>
<evidence type="ECO:0000259" key="9">
    <source>
        <dbReference type="Pfam" id="PF26540"/>
    </source>
</evidence>
<dbReference type="UniPathway" id="UPA00056">
    <property type="reaction ID" value="UER00096"/>
</dbReference>
<proteinExistence type="inferred from homology"/>
<dbReference type="NCBIfam" id="TIGR00612">
    <property type="entry name" value="ispG_gcpE"/>
    <property type="match status" value="1"/>
</dbReference>
<comment type="catalytic activity">
    <reaction evidence="7">
        <text>(2E)-4-hydroxy-3-methylbut-2-enyl diphosphate + oxidized [flavodoxin] + H2O + 2 H(+) = 2-C-methyl-D-erythritol 2,4-cyclic diphosphate + reduced [flavodoxin]</text>
        <dbReference type="Rhea" id="RHEA:43604"/>
        <dbReference type="Rhea" id="RHEA-COMP:10622"/>
        <dbReference type="Rhea" id="RHEA-COMP:10623"/>
        <dbReference type="ChEBI" id="CHEBI:15377"/>
        <dbReference type="ChEBI" id="CHEBI:15378"/>
        <dbReference type="ChEBI" id="CHEBI:57618"/>
        <dbReference type="ChEBI" id="CHEBI:58210"/>
        <dbReference type="ChEBI" id="CHEBI:58483"/>
        <dbReference type="ChEBI" id="CHEBI:128753"/>
        <dbReference type="EC" id="1.17.7.3"/>
    </reaction>
</comment>
<feature type="domain" description="IspG TIM-barrel" evidence="8">
    <location>
        <begin position="9"/>
        <end position="249"/>
    </location>
</feature>
<dbReference type="GO" id="GO:0141197">
    <property type="term" value="F:4-hydroxy-3-methylbut-2-enyl-diphosphate synthase activity (flavodoxin)"/>
    <property type="evidence" value="ECO:0007669"/>
    <property type="project" value="UniProtKB-EC"/>
</dbReference>
<name>A0A7C3WLA3_9BACT</name>
<evidence type="ECO:0000256" key="7">
    <source>
        <dbReference type="HAMAP-Rule" id="MF_00159"/>
    </source>
</evidence>
<feature type="domain" description="IspG C-terminal" evidence="9">
    <location>
        <begin position="263"/>
        <end position="350"/>
    </location>
</feature>
<evidence type="ECO:0000259" key="8">
    <source>
        <dbReference type="Pfam" id="PF04551"/>
    </source>
</evidence>
<dbReference type="InterPro" id="IPR011005">
    <property type="entry name" value="Dihydropteroate_synth-like_sf"/>
</dbReference>
<evidence type="ECO:0000256" key="2">
    <source>
        <dbReference type="ARBA" id="ARBA00022723"/>
    </source>
</evidence>
<dbReference type="GO" id="GO:0051539">
    <property type="term" value="F:4 iron, 4 sulfur cluster binding"/>
    <property type="evidence" value="ECO:0007669"/>
    <property type="project" value="UniProtKB-UniRule"/>
</dbReference>
<comment type="similarity">
    <text evidence="7">Belongs to the IspG family.</text>
</comment>
<gene>
    <name evidence="7" type="primary">ispG</name>
    <name evidence="10" type="ORF">ENV62_04030</name>
</gene>
<evidence type="ECO:0000256" key="5">
    <source>
        <dbReference type="ARBA" id="ARBA00023014"/>
    </source>
</evidence>
<keyword evidence="3 7" id="KW-0560">Oxidoreductase</keyword>
<dbReference type="InterPro" id="IPR016425">
    <property type="entry name" value="IspG_bac"/>
</dbReference>
<dbReference type="Pfam" id="PF04551">
    <property type="entry name" value="GcpE"/>
    <property type="match status" value="1"/>
</dbReference>
<comment type="function">
    <text evidence="7">Converts 2C-methyl-D-erythritol 2,4-cyclodiphosphate (ME-2,4cPP) into 1-hydroxy-2-methyl-2-(E)-butenyl 4-diphosphate.</text>
</comment>
<dbReference type="InterPro" id="IPR058578">
    <property type="entry name" value="IspG_TIM"/>
</dbReference>
<comment type="cofactor">
    <cofactor evidence="7">
        <name>[4Fe-4S] cluster</name>
        <dbReference type="ChEBI" id="CHEBI:49883"/>
    </cofactor>
    <text evidence="7">Binds 1 [4Fe-4S] cluster.</text>
</comment>
<dbReference type="GO" id="GO:0046429">
    <property type="term" value="F:4-hydroxy-3-methylbut-2-en-1-yl diphosphate synthase activity (ferredoxin)"/>
    <property type="evidence" value="ECO:0007669"/>
    <property type="project" value="UniProtKB-UniRule"/>
</dbReference>
<dbReference type="AlphaFoldDB" id="A0A7C3WLA3"/>
<comment type="pathway">
    <text evidence="7">Isoprenoid biosynthesis; isopentenyl diphosphate biosynthesis via DXP pathway; isopentenyl diphosphate from 1-deoxy-D-xylulose 5-phosphate: step 5/6.</text>
</comment>
<keyword evidence="6 7" id="KW-0414">Isoprene biosynthesis</keyword>
<comment type="caution">
    <text evidence="10">The sequence shown here is derived from an EMBL/GenBank/DDBJ whole genome shotgun (WGS) entry which is preliminary data.</text>
</comment>
<protein>
    <recommendedName>
        <fullName evidence="7">4-hydroxy-3-methylbut-2-en-1-yl diphosphate synthase (flavodoxin)</fullName>
        <ecNumber evidence="7">1.17.7.3</ecNumber>
    </recommendedName>
    <alternativeName>
        <fullName evidence="7">1-hydroxy-2-methyl-2-(E)-butenyl 4-diphosphate synthase</fullName>
    </alternativeName>
</protein>
<feature type="binding site" evidence="7">
    <location>
        <position position="309"/>
    </location>
    <ligand>
        <name>[4Fe-4S] cluster</name>
        <dbReference type="ChEBI" id="CHEBI:49883"/>
    </ligand>
</feature>
<keyword evidence="2 7" id="KW-0479">Metal-binding</keyword>
<keyword evidence="1 7" id="KW-0004">4Fe-4S</keyword>
<dbReference type="Gene3D" id="3.20.20.20">
    <property type="entry name" value="Dihydropteroate synthase-like"/>
    <property type="match status" value="1"/>
</dbReference>
<organism evidence="10">
    <name type="scientific">Desulfobacca acetoxidans</name>
    <dbReference type="NCBI Taxonomy" id="60893"/>
    <lineage>
        <taxon>Bacteria</taxon>
        <taxon>Pseudomonadati</taxon>
        <taxon>Thermodesulfobacteriota</taxon>
        <taxon>Desulfobaccia</taxon>
        <taxon>Desulfobaccales</taxon>
        <taxon>Desulfobaccaceae</taxon>
        <taxon>Desulfobacca</taxon>
    </lineage>
</organism>
<dbReference type="Pfam" id="PF26540">
    <property type="entry name" value="GcpE_C"/>
    <property type="match status" value="1"/>
</dbReference>
<dbReference type="PIRSF" id="PIRSF004640">
    <property type="entry name" value="IspG"/>
    <property type="match status" value="1"/>
</dbReference>
<dbReference type="SUPFAM" id="SSF56014">
    <property type="entry name" value="Nitrite and sulphite reductase 4Fe-4S domain-like"/>
    <property type="match status" value="1"/>
</dbReference>